<dbReference type="PANTHER" id="PTHR43591">
    <property type="entry name" value="METHYLTRANSFERASE"/>
    <property type="match status" value="1"/>
</dbReference>
<evidence type="ECO:0000313" key="3">
    <source>
        <dbReference type="Proteomes" id="UP000308652"/>
    </source>
</evidence>
<dbReference type="STRING" id="68775.A0A5C3M6W0"/>
<evidence type="ECO:0000259" key="1">
    <source>
        <dbReference type="Pfam" id="PF13649"/>
    </source>
</evidence>
<dbReference type="Pfam" id="PF13649">
    <property type="entry name" value="Methyltransf_25"/>
    <property type="match status" value="1"/>
</dbReference>
<dbReference type="SUPFAM" id="SSF53335">
    <property type="entry name" value="S-adenosyl-L-methionine-dependent methyltransferases"/>
    <property type="match status" value="1"/>
</dbReference>
<gene>
    <name evidence="2" type="ORF">BDQ12DRAFT_650134</name>
</gene>
<dbReference type="EMBL" id="ML213599">
    <property type="protein sequence ID" value="TFK39578.1"/>
    <property type="molecule type" value="Genomic_DNA"/>
</dbReference>
<dbReference type="InterPro" id="IPR029063">
    <property type="entry name" value="SAM-dependent_MTases_sf"/>
</dbReference>
<feature type="domain" description="Methyltransferase" evidence="1">
    <location>
        <begin position="66"/>
        <end position="160"/>
    </location>
</feature>
<accession>A0A5C3M6W0</accession>
<dbReference type="PANTHER" id="PTHR43591:SF50">
    <property type="entry name" value="METHYLTRANSFERASE DOMAIN-CONTAINING PROTEIN-RELATED"/>
    <property type="match status" value="1"/>
</dbReference>
<dbReference type="OrthoDB" id="184880at2759"/>
<dbReference type="InterPro" id="IPR041698">
    <property type="entry name" value="Methyltransf_25"/>
</dbReference>
<keyword evidence="3" id="KW-1185">Reference proteome</keyword>
<proteinExistence type="predicted"/>
<dbReference type="AlphaFoldDB" id="A0A5C3M6W0"/>
<evidence type="ECO:0000313" key="2">
    <source>
        <dbReference type="EMBL" id="TFK39578.1"/>
    </source>
</evidence>
<sequence>MTSVETSLPILEQTTRYYTDFPETSYVLPSDEKERKRLVFQHYLMKRGFDQRNVHAPIILKSSDKVLETGTGSGVWLLDLATEIPNDVEMQGTDIESKIFPVPETYPNNIQFSVHSVTSLPRAWTDRFTLVHQRLLVASLQDAQWHKAINEIYRVIAPGGWVQLFEASEWPAGPVSTKHRALLTALGRQRGITWDCHKYIPRMLVDAGFVDLKVVPMETPLGKWGGEYGVAHRKNLIEVWRGMKAPILKAGGFGFVNSEQEFDQLMADLETEWDDTPGSAFTYITWCAQKPL</sequence>
<dbReference type="Gene3D" id="3.40.50.150">
    <property type="entry name" value="Vaccinia Virus protein VP39"/>
    <property type="match status" value="1"/>
</dbReference>
<protein>
    <recommendedName>
        <fullName evidence="1">Methyltransferase domain-containing protein</fullName>
    </recommendedName>
</protein>
<organism evidence="2 3">
    <name type="scientific">Crucibulum laeve</name>
    <dbReference type="NCBI Taxonomy" id="68775"/>
    <lineage>
        <taxon>Eukaryota</taxon>
        <taxon>Fungi</taxon>
        <taxon>Dikarya</taxon>
        <taxon>Basidiomycota</taxon>
        <taxon>Agaricomycotina</taxon>
        <taxon>Agaricomycetes</taxon>
        <taxon>Agaricomycetidae</taxon>
        <taxon>Agaricales</taxon>
        <taxon>Agaricineae</taxon>
        <taxon>Nidulariaceae</taxon>
        <taxon>Crucibulum</taxon>
    </lineage>
</organism>
<dbReference type="Proteomes" id="UP000308652">
    <property type="component" value="Unassembled WGS sequence"/>
</dbReference>
<name>A0A5C3M6W0_9AGAR</name>
<reference evidence="2 3" key="1">
    <citation type="journal article" date="2019" name="Nat. Ecol. Evol.">
        <title>Megaphylogeny resolves global patterns of mushroom evolution.</title>
        <authorList>
            <person name="Varga T."/>
            <person name="Krizsan K."/>
            <person name="Foldi C."/>
            <person name="Dima B."/>
            <person name="Sanchez-Garcia M."/>
            <person name="Sanchez-Ramirez S."/>
            <person name="Szollosi G.J."/>
            <person name="Szarkandi J.G."/>
            <person name="Papp V."/>
            <person name="Albert L."/>
            <person name="Andreopoulos W."/>
            <person name="Angelini C."/>
            <person name="Antonin V."/>
            <person name="Barry K.W."/>
            <person name="Bougher N.L."/>
            <person name="Buchanan P."/>
            <person name="Buyck B."/>
            <person name="Bense V."/>
            <person name="Catcheside P."/>
            <person name="Chovatia M."/>
            <person name="Cooper J."/>
            <person name="Damon W."/>
            <person name="Desjardin D."/>
            <person name="Finy P."/>
            <person name="Geml J."/>
            <person name="Haridas S."/>
            <person name="Hughes K."/>
            <person name="Justo A."/>
            <person name="Karasinski D."/>
            <person name="Kautmanova I."/>
            <person name="Kiss B."/>
            <person name="Kocsube S."/>
            <person name="Kotiranta H."/>
            <person name="LaButti K.M."/>
            <person name="Lechner B.E."/>
            <person name="Liimatainen K."/>
            <person name="Lipzen A."/>
            <person name="Lukacs Z."/>
            <person name="Mihaltcheva S."/>
            <person name="Morgado L.N."/>
            <person name="Niskanen T."/>
            <person name="Noordeloos M.E."/>
            <person name="Ohm R.A."/>
            <person name="Ortiz-Santana B."/>
            <person name="Ovrebo C."/>
            <person name="Racz N."/>
            <person name="Riley R."/>
            <person name="Savchenko A."/>
            <person name="Shiryaev A."/>
            <person name="Soop K."/>
            <person name="Spirin V."/>
            <person name="Szebenyi C."/>
            <person name="Tomsovsky M."/>
            <person name="Tulloss R.E."/>
            <person name="Uehling J."/>
            <person name="Grigoriev I.V."/>
            <person name="Vagvolgyi C."/>
            <person name="Papp T."/>
            <person name="Martin F.M."/>
            <person name="Miettinen O."/>
            <person name="Hibbett D.S."/>
            <person name="Nagy L.G."/>
        </authorList>
    </citation>
    <scope>NUCLEOTIDE SEQUENCE [LARGE SCALE GENOMIC DNA]</scope>
    <source>
        <strain evidence="2 3">CBS 166.37</strain>
    </source>
</reference>